<comment type="subcellular location">
    <subcellularLocation>
        <location evidence="6">Cytoplasm</location>
    </subcellularLocation>
</comment>
<comment type="catalytic activity">
    <reaction evidence="6">
        <text>cytidine(1402) in 16S rRNA + S-adenosyl-L-methionine = N(4)-methylcytidine(1402) in 16S rRNA + S-adenosyl-L-homocysteine + H(+)</text>
        <dbReference type="Rhea" id="RHEA:42928"/>
        <dbReference type="Rhea" id="RHEA-COMP:10286"/>
        <dbReference type="Rhea" id="RHEA-COMP:10287"/>
        <dbReference type="ChEBI" id="CHEBI:15378"/>
        <dbReference type="ChEBI" id="CHEBI:57856"/>
        <dbReference type="ChEBI" id="CHEBI:59789"/>
        <dbReference type="ChEBI" id="CHEBI:74506"/>
        <dbReference type="ChEBI" id="CHEBI:82748"/>
        <dbReference type="EC" id="2.1.1.199"/>
    </reaction>
</comment>
<gene>
    <name evidence="6 7" type="primary">rsmH</name>
    <name evidence="7" type="ORF">IAC32_07495</name>
</gene>
<keyword evidence="4 6" id="KW-0808">Transferase</keyword>
<dbReference type="GO" id="GO:0005737">
    <property type="term" value="C:cytoplasm"/>
    <property type="evidence" value="ECO:0007669"/>
    <property type="project" value="UniProtKB-SubCell"/>
</dbReference>
<keyword evidence="3 6" id="KW-0489">Methyltransferase</keyword>
<dbReference type="GO" id="GO:0071424">
    <property type="term" value="F:rRNA (cytosine-N4-)-methyltransferase activity"/>
    <property type="evidence" value="ECO:0007669"/>
    <property type="project" value="UniProtKB-UniRule"/>
</dbReference>
<comment type="similarity">
    <text evidence="1 6">Belongs to the methyltransferase superfamily. RsmH family.</text>
</comment>
<dbReference type="EC" id="2.1.1.199" evidence="6"/>
<dbReference type="SUPFAM" id="SSF81799">
    <property type="entry name" value="Putative methyltransferase TM0872, insert domain"/>
    <property type="match status" value="1"/>
</dbReference>
<reference evidence="7" key="1">
    <citation type="submission" date="2020-10" db="EMBL/GenBank/DDBJ databases">
        <authorList>
            <person name="Gilroy R."/>
        </authorList>
    </citation>
    <scope>NUCLEOTIDE SEQUENCE</scope>
    <source>
        <strain evidence="7">D3-1215</strain>
    </source>
</reference>
<dbReference type="PIRSF" id="PIRSF004486">
    <property type="entry name" value="MraW"/>
    <property type="match status" value="1"/>
</dbReference>
<dbReference type="PANTHER" id="PTHR11265">
    <property type="entry name" value="S-ADENOSYL-METHYLTRANSFERASE MRAW"/>
    <property type="match status" value="1"/>
</dbReference>
<dbReference type="InterPro" id="IPR023397">
    <property type="entry name" value="SAM-dep_MeTrfase_MraW_recog"/>
</dbReference>
<evidence type="ECO:0000256" key="6">
    <source>
        <dbReference type="HAMAP-Rule" id="MF_01007"/>
    </source>
</evidence>
<keyword evidence="5 6" id="KW-0949">S-adenosyl-L-methionine</keyword>
<evidence type="ECO:0000256" key="2">
    <source>
        <dbReference type="ARBA" id="ARBA00022552"/>
    </source>
</evidence>
<evidence type="ECO:0000313" key="7">
    <source>
        <dbReference type="EMBL" id="MBO8447569.1"/>
    </source>
</evidence>
<sequence length="299" mass="33066">MPEIYHTPALLNESMDGLDVKPGGTYLDLTLGGGGHCREILRRTGENGRVLAFDQDADAIANLPQTANLQFANSNFRYLLNYAKYYGFMQADGILCDLGVSSHHFDTPGRGFSFRSEGPLDMRMNSSARLTAADVLNDYDEQALSDLFYHYGEFKNARRIAAAVAKHRDSQAFSNISELVDCLAPFCGKDRKKDLARMFQALRIEVNDEMGALKAMLQASAKVLKKGGRIAIISYHSIEDRIVKNFLRSGNFSGEAQKDFFGNSQAPFRPVGKVVVPTAEEIAANPRSRSAKLRVAEKI</sequence>
<evidence type="ECO:0000256" key="4">
    <source>
        <dbReference type="ARBA" id="ARBA00022679"/>
    </source>
</evidence>
<dbReference type="InterPro" id="IPR002903">
    <property type="entry name" value="RsmH"/>
</dbReference>
<dbReference type="Proteomes" id="UP000823637">
    <property type="component" value="Unassembled WGS sequence"/>
</dbReference>
<dbReference type="NCBIfam" id="TIGR00006">
    <property type="entry name" value="16S rRNA (cytosine(1402)-N(4))-methyltransferase RsmH"/>
    <property type="match status" value="1"/>
</dbReference>
<comment type="caution">
    <text evidence="7">The sequence shown here is derived from an EMBL/GenBank/DDBJ whole genome shotgun (WGS) entry which is preliminary data.</text>
</comment>
<dbReference type="EMBL" id="JADIMR010000113">
    <property type="protein sequence ID" value="MBO8447569.1"/>
    <property type="molecule type" value="Genomic_DNA"/>
</dbReference>
<protein>
    <recommendedName>
        <fullName evidence="6">Ribosomal RNA small subunit methyltransferase H</fullName>
        <ecNumber evidence="6">2.1.1.199</ecNumber>
    </recommendedName>
    <alternativeName>
        <fullName evidence="6">16S rRNA m(4)C1402 methyltransferase</fullName>
    </alternativeName>
    <alternativeName>
        <fullName evidence="6">rRNA (cytosine-N(4)-)-methyltransferase RsmH</fullName>
    </alternativeName>
</protein>
<evidence type="ECO:0000256" key="1">
    <source>
        <dbReference type="ARBA" id="ARBA00010396"/>
    </source>
</evidence>
<comment type="function">
    <text evidence="6">Specifically methylates the N4 position of cytidine in position 1402 (C1402) of 16S rRNA.</text>
</comment>
<evidence type="ECO:0000256" key="5">
    <source>
        <dbReference type="ARBA" id="ARBA00022691"/>
    </source>
</evidence>
<reference evidence="7" key="2">
    <citation type="journal article" date="2021" name="PeerJ">
        <title>Extensive microbial diversity within the chicken gut microbiome revealed by metagenomics and culture.</title>
        <authorList>
            <person name="Gilroy R."/>
            <person name="Ravi A."/>
            <person name="Getino M."/>
            <person name="Pursley I."/>
            <person name="Horton D.L."/>
            <person name="Alikhan N.F."/>
            <person name="Baker D."/>
            <person name="Gharbi K."/>
            <person name="Hall N."/>
            <person name="Watson M."/>
            <person name="Adriaenssens E.M."/>
            <person name="Foster-Nyarko E."/>
            <person name="Jarju S."/>
            <person name="Secka A."/>
            <person name="Antonio M."/>
            <person name="Oren A."/>
            <person name="Chaudhuri R.R."/>
            <person name="La Ragione R."/>
            <person name="Hildebrand F."/>
            <person name="Pallen M.J."/>
        </authorList>
    </citation>
    <scope>NUCLEOTIDE SEQUENCE</scope>
    <source>
        <strain evidence="7">D3-1215</strain>
    </source>
</reference>
<dbReference type="GO" id="GO:0070475">
    <property type="term" value="P:rRNA base methylation"/>
    <property type="evidence" value="ECO:0007669"/>
    <property type="project" value="UniProtKB-UniRule"/>
</dbReference>
<feature type="binding site" evidence="6">
    <location>
        <position position="76"/>
    </location>
    <ligand>
        <name>S-adenosyl-L-methionine</name>
        <dbReference type="ChEBI" id="CHEBI:59789"/>
    </ligand>
</feature>
<dbReference type="Gene3D" id="3.40.50.150">
    <property type="entry name" value="Vaccinia Virus protein VP39"/>
    <property type="match status" value="1"/>
</dbReference>
<evidence type="ECO:0000313" key="8">
    <source>
        <dbReference type="Proteomes" id="UP000823637"/>
    </source>
</evidence>
<keyword evidence="6" id="KW-0963">Cytoplasm</keyword>
<dbReference type="Gene3D" id="1.10.150.170">
    <property type="entry name" value="Putative methyltransferase TM0872, insert domain"/>
    <property type="match status" value="1"/>
</dbReference>
<evidence type="ECO:0000256" key="3">
    <source>
        <dbReference type="ARBA" id="ARBA00022603"/>
    </source>
</evidence>
<organism evidence="7 8">
    <name type="scientific">Candidatus Enterocola intestinipullorum</name>
    <dbReference type="NCBI Taxonomy" id="2840783"/>
    <lineage>
        <taxon>Bacteria</taxon>
        <taxon>Pseudomonadati</taxon>
        <taxon>Bacteroidota</taxon>
        <taxon>Bacteroidia</taxon>
        <taxon>Bacteroidales</taxon>
        <taxon>Candidatus Enterocola</taxon>
    </lineage>
</organism>
<dbReference type="PANTHER" id="PTHR11265:SF0">
    <property type="entry name" value="12S RRNA N4-METHYLCYTIDINE METHYLTRANSFERASE"/>
    <property type="match status" value="1"/>
</dbReference>
<proteinExistence type="inferred from homology"/>
<keyword evidence="2 6" id="KW-0698">rRNA processing</keyword>
<dbReference type="SUPFAM" id="SSF53335">
    <property type="entry name" value="S-adenosyl-L-methionine-dependent methyltransferases"/>
    <property type="match status" value="1"/>
</dbReference>
<dbReference type="AlphaFoldDB" id="A0A9D9HE84"/>
<feature type="binding site" evidence="6">
    <location>
        <position position="97"/>
    </location>
    <ligand>
        <name>S-adenosyl-L-methionine</name>
        <dbReference type="ChEBI" id="CHEBI:59789"/>
    </ligand>
</feature>
<feature type="binding site" evidence="6">
    <location>
        <position position="104"/>
    </location>
    <ligand>
        <name>S-adenosyl-L-methionine</name>
        <dbReference type="ChEBI" id="CHEBI:59789"/>
    </ligand>
</feature>
<accession>A0A9D9HE84</accession>
<dbReference type="InterPro" id="IPR029063">
    <property type="entry name" value="SAM-dependent_MTases_sf"/>
</dbReference>
<feature type="binding site" evidence="6">
    <location>
        <position position="54"/>
    </location>
    <ligand>
        <name>S-adenosyl-L-methionine</name>
        <dbReference type="ChEBI" id="CHEBI:59789"/>
    </ligand>
</feature>
<dbReference type="HAMAP" id="MF_01007">
    <property type="entry name" value="16SrRNA_methyltr_H"/>
    <property type="match status" value="1"/>
</dbReference>
<feature type="binding site" evidence="6">
    <location>
        <begin position="34"/>
        <end position="36"/>
    </location>
    <ligand>
        <name>S-adenosyl-L-methionine</name>
        <dbReference type="ChEBI" id="CHEBI:59789"/>
    </ligand>
</feature>
<name>A0A9D9HE84_9BACT</name>
<dbReference type="Pfam" id="PF01795">
    <property type="entry name" value="Methyltransf_5"/>
    <property type="match status" value="1"/>
</dbReference>